<protein>
    <recommendedName>
        <fullName evidence="5">DUF3060 domain-containing protein</fullName>
    </recommendedName>
</protein>
<sequence>MNKSTTTRLIAPIAAGLLMLSLSGCVSIEQKPSEETASASPSPSIDASVTPSPKATDGTATPSGNVPKETASGDSFQQSFETILKHATKTKCAGNDTIDANGKILFLIGDCRDIKITGTGNMIVSNHMKSLEITGAGNIVAVKSLREVNVSGMGNTVGWRSGDTTAKDTGDSNALGKDALAGVPLDF</sequence>
<accession>A0A4Y4DQK5</accession>
<dbReference type="Proteomes" id="UP000316612">
    <property type="component" value="Unassembled WGS sequence"/>
</dbReference>
<evidence type="ECO:0000256" key="1">
    <source>
        <dbReference type="SAM" id="MobiDB-lite"/>
    </source>
</evidence>
<feature type="region of interest" description="Disordered" evidence="1">
    <location>
        <begin position="31"/>
        <end position="74"/>
    </location>
</feature>
<dbReference type="PROSITE" id="PS51257">
    <property type="entry name" value="PROKAR_LIPOPROTEIN"/>
    <property type="match status" value="1"/>
</dbReference>
<comment type="caution">
    <text evidence="3">The sequence shown here is derived from an EMBL/GenBank/DDBJ whole genome shotgun (WGS) entry which is preliminary data.</text>
</comment>
<feature type="chain" id="PRO_5038429608" description="DUF3060 domain-containing protein" evidence="2">
    <location>
        <begin position="25"/>
        <end position="187"/>
    </location>
</feature>
<dbReference type="InterPro" id="IPR021417">
    <property type="entry name" value="DUF3060"/>
</dbReference>
<dbReference type="AlphaFoldDB" id="A0A4Y4DQK5"/>
<dbReference type="RefSeq" id="WP_170184122.1">
    <property type="nucleotide sequence ID" value="NZ_BAAAJL010000003.1"/>
</dbReference>
<feature type="compositionally biased region" description="Low complexity" evidence="1">
    <location>
        <begin position="35"/>
        <end position="44"/>
    </location>
</feature>
<evidence type="ECO:0000313" key="4">
    <source>
        <dbReference type="Proteomes" id="UP000316612"/>
    </source>
</evidence>
<gene>
    <name evidence="3" type="ORF">AUR04nite_13420</name>
</gene>
<keyword evidence="4" id="KW-1185">Reference proteome</keyword>
<name>A0A4Y4DQK5_GLUUR</name>
<evidence type="ECO:0000256" key="2">
    <source>
        <dbReference type="SAM" id="SignalP"/>
    </source>
</evidence>
<dbReference type="EMBL" id="BJNY01000007">
    <property type="protein sequence ID" value="GED05810.1"/>
    <property type="molecule type" value="Genomic_DNA"/>
</dbReference>
<evidence type="ECO:0000313" key="3">
    <source>
        <dbReference type="EMBL" id="GED05810.1"/>
    </source>
</evidence>
<feature type="signal peptide" evidence="2">
    <location>
        <begin position="1"/>
        <end position="24"/>
    </location>
</feature>
<keyword evidence="2" id="KW-0732">Signal</keyword>
<reference evidence="3 4" key="1">
    <citation type="submission" date="2019-06" db="EMBL/GenBank/DDBJ databases">
        <title>Whole genome shotgun sequence of Glutamicibacter uratoxydans NBRC 15515.</title>
        <authorList>
            <person name="Hosoyama A."/>
            <person name="Uohara A."/>
            <person name="Ohji S."/>
            <person name="Ichikawa N."/>
        </authorList>
    </citation>
    <scope>NUCLEOTIDE SEQUENCE [LARGE SCALE GENOMIC DNA]</scope>
    <source>
        <strain evidence="3 4">NBRC 15515</strain>
    </source>
</reference>
<evidence type="ECO:0008006" key="5">
    <source>
        <dbReference type="Google" id="ProtNLM"/>
    </source>
</evidence>
<feature type="compositionally biased region" description="Polar residues" evidence="1">
    <location>
        <begin position="45"/>
        <end position="64"/>
    </location>
</feature>
<proteinExistence type="predicted"/>
<organism evidence="3 4">
    <name type="scientific">Glutamicibacter uratoxydans</name>
    <name type="common">Arthrobacter uratoxydans</name>
    <dbReference type="NCBI Taxonomy" id="43667"/>
    <lineage>
        <taxon>Bacteria</taxon>
        <taxon>Bacillati</taxon>
        <taxon>Actinomycetota</taxon>
        <taxon>Actinomycetes</taxon>
        <taxon>Micrococcales</taxon>
        <taxon>Micrococcaceae</taxon>
        <taxon>Glutamicibacter</taxon>
    </lineage>
</organism>
<dbReference type="Pfam" id="PF11259">
    <property type="entry name" value="DUF3060"/>
    <property type="match status" value="1"/>
</dbReference>